<organism evidence="3 4">
    <name type="scientific">Thielaviopsis punctulata</name>
    <dbReference type="NCBI Taxonomy" id="72032"/>
    <lineage>
        <taxon>Eukaryota</taxon>
        <taxon>Fungi</taxon>
        <taxon>Dikarya</taxon>
        <taxon>Ascomycota</taxon>
        <taxon>Pezizomycotina</taxon>
        <taxon>Sordariomycetes</taxon>
        <taxon>Hypocreomycetidae</taxon>
        <taxon>Microascales</taxon>
        <taxon>Ceratocystidaceae</taxon>
        <taxon>Thielaviopsis</taxon>
    </lineage>
</organism>
<dbReference type="SUPFAM" id="SSF82153">
    <property type="entry name" value="FAS1 domain"/>
    <property type="match status" value="1"/>
</dbReference>
<feature type="domain" description="FAS1" evidence="2">
    <location>
        <begin position="6"/>
        <end position="153"/>
    </location>
</feature>
<dbReference type="EMBL" id="LAEV01001194">
    <property type="protein sequence ID" value="KKA28699.1"/>
    <property type="molecule type" value="Genomic_DNA"/>
</dbReference>
<keyword evidence="1" id="KW-0732">Signal</keyword>
<dbReference type="InterPro" id="IPR040200">
    <property type="entry name" value="Mug57-like"/>
</dbReference>
<evidence type="ECO:0000313" key="3">
    <source>
        <dbReference type="EMBL" id="KKA28699.1"/>
    </source>
</evidence>
<reference evidence="3 4" key="1">
    <citation type="submission" date="2015-03" db="EMBL/GenBank/DDBJ databases">
        <authorList>
            <person name="Radwan O."/>
            <person name="Al-Naeli F.A."/>
            <person name="Rendon G.A."/>
            <person name="Fields C."/>
        </authorList>
    </citation>
    <scope>NUCLEOTIDE SEQUENCE [LARGE SCALE GENOMIC DNA]</scope>
    <source>
        <strain evidence="3">CR-DP1</strain>
    </source>
</reference>
<name>A0A0F4ZDM9_9PEZI</name>
<keyword evidence="4" id="KW-1185">Reference proteome</keyword>
<evidence type="ECO:0000313" key="4">
    <source>
        <dbReference type="Proteomes" id="UP000033483"/>
    </source>
</evidence>
<comment type="caution">
    <text evidence="3">The sequence shown here is derived from an EMBL/GenBank/DDBJ whole genome shotgun (WGS) entry which is preliminary data.</text>
</comment>
<dbReference type="Gene3D" id="2.30.180.10">
    <property type="entry name" value="FAS1 domain"/>
    <property type="match status" value="1"/>
</dbReference>
<proteinExistence type="predicted"/>
<dbReference type="InterPro" id="IPR000782">
    <property type="entry name" value="FAS1_domain"/>
</dbReference>
<dbReference type="OrthoDB" id="5551751at2759"/>
<gene>
    <name evidence="3" type="ORF">TD95_003788</name>
</gene>
<dbReference type="PANTHER" id="PTHR28156:SF1">
    <property type="entry name" value="FAS1 DOMAIN-CONTAINING PROTEIN YDR262W"/>
    <property type="match status" value="1"/>
</dbReference>
<accession>A0A0F4ZDM9</accession>
<protein>
    <recommendedName>
        <fullName evidence="2">FAS1 domain-containing protein</fullName>
    </recommendedName>
</protein>
<sequence>MNSQQEILLSDVIGSFKNVSLFANLIREFPDIEQRISDPNLKTTLLAPHNTAIESMNLKTWERQEDYDSHGLNAYSGEEGRTRAKENNRKFLLSHIVTEFPWTHRTQTVTLGGQEICWVDFGEAKMILPQKVYITSTLKRVRNGDLLLISAALQNEEPRATM</sequence>
<dbReference type="PANTHER" id="PTHR28156">
    <property type="entry name" value="FAS1 DOMAIN-CONTAINING PROTEIN YDR262W"/>
    <property type="match status" value="1"/>
</dbReference>
<dbReference type="Proteomes" id="UP000033483">
    <property type="component" value="Unassembled WGS sequence"/>
</dbReference>
<dbReference type="InterPro" id="IPR036378">
    <property type="entry name" value="FAS1_dom_sf"/>
</dbReference>
<evidence type="ECO:0000259" key="2">
    <source>
        <dbReference type="PROSITE" id="PS50213"/>
    </source>
</evidence>
<dbReference type="AlphaFoldDB" id="A0A0F4ZDM9"/>
<dbReference type="PROSITE" id="PS50213">
    <property type="entry name" value="FAS1"/>
    <property type="match status" value="1"/>
</dbReference>
<evidence type="ECO:0000256" key="1">
    <source>
        <dbReference type="ARBA" id="ARBA00022729"/>
    </source>
</evidence>